<dbReference type="GO" id="GO:0005874">
    <property type="term" value="C:microtubule"/>
    <property type="evidence" value="ECO:0007669"/>
    <property type="project" value="InterPro"/>
</dbReference>
<dbReference type="OrthoDB" id="10044099at2759"/>
<name>A0A8S4AVY7_9TELE</name>
<proteinExistence type="predicted"/>
<reference evidence="2" key="1">
    <citation type="submission" date="2021-05" db="EMBL/GenBank/DDBJ databases">
        <authorList>
            <person name="Tigano A."/>
        </authorList>
    </citation>
    <scope>NUCLEOTIDE SEQUENCE</scope>
</reference>
<feature type="compositionally biased region" description="Basic and acidic residues" evidence="1">
    <location>
        <begin position="218"/>
        <end position="230"/>
    </location>
</feature>
<feature type="compositionally biased region" description="Polar residues" evidence="1">
    <location>
        <begin position="60"/>
        <end position="70"/>
    </location>
</feature>
<dbReference type="EMBL" id="CAJRST010006668">
    <property type="protein sequence ID" value="CAG5895923.1"/>
    <property type="molecule type" value="Genomic_DNA"/>
</dbReference>
<evidence type="ECO:0000313" key="3">
    <source>
        <dbReference type="Proteomes" id="UP000677803"/>
    </source>
</evidence>
<evidence type="ECO:0000313" key="2">
    <source>
        <dbReference type="EMBL" id="CAG5895923.1"/>
    </source>
</evidence>
<dbReference type="PANTHER" id="PTHR21616">
    <property type="entry name" value="CENTROSOME SPINDLE POLE ASSOCIATED PROTEIN"/>
    <property type="match status" value="1"/>
</dbReference>
<dbReference type="GO" id="GO:0000922">
    <property type="term" value="C:spindle pole"/>
    <property type="evidence" value="ECO:0007669"/>
    <property type="project" value="InterPro"/>
</dbReference>
<feature type="region of interest" description="Disordered" evidence="1">
    <location>
        <begin position="254"/>
        <end position="326"/>
    </location>
</feature>
<accession>A0A8S4AVY7</accession>
<feature type="region of interest" description="Disordered" evidence="1">
    <location>
        <begin position="1"/>
        <end position="230"/>
    </location>
</feature>
<feature type="compositionally biased region" description="Basic and acidic residues" evidence="1">
    <location>
        <begin position="150"/>
        <end position="160"/>
    </location>
</feature>
<gene>
    <name evidence="2" type="ORF">MMEN_LOCUS6979</name>
</gene>
<dbReference type="Proteomes" id="UP000677803">
    <property type="component" value="Unassembled WGS sequence"/>
</dbReference>
<evidence type="ECO:0000256" key="1">
    <source>
        <dbReference type="SAM" id="MobiDB-lite"/>
    </source>
</evidence>
<dbReference type="InterPro" id="IPR026708">
    <property type="entry name" value="CSPP1"/>
</dbReference>
<feature type="compositionally biased region" description="Basic and acidic residues" evidence="1">
    <location>
        <begin position="73"/>
        <end position="120"/>
    </location>
</feature>
<dbReference type="GO" id="GO:0032467">
    <property type="term" value="P:positive regulation of cytokinesis"/>
    <property type="evidence" value="ECO:0007669"/>
    <property type="project" value="InterPro"/>
</dbReference>
<protein>
    <submittedName>
        <fullName evidence="2">(Atlantic silverside) hypothetical protein</fullName>
    </submittedName>
</protein>
<comment type="caution">
    <text evidence="2">The sequence shown here is derived from an EMBL/GenBank/DDBJ whole genome shotgun (WGS) entry which is preliminary data.</text>
</comment>
<feature type="compositionally biased region" description="Low complexity" evidence="1">
    <location>
        <begin position="196"/>
        <end position="216"/>
    </location>
</feature>
<dbReference type="PANTHER" id="PTHR21616:SF2">
    <property type="entry name" value="CENTROSOME AND SPINDLE POLE-ASSOCIATED PROTEIN 1"/>
    <property type="match status" value="1"/>
</dbReference>
<organism evidence="2 3">
    <name type="scientific">Menidia menidia</name>
    <name type="common">Atlantic silverside</name>
    <dbReference type="NCBI Taxonomy" id="238744"/>
    <lineage>
        <taxon>Eukaryota</taxon>
        <taxon>Metazoa</taxon>
        <taxon>Chordata</taxon>
        <taxon>Craniata</taxon>
        <taxon>Vertebrata</taxon>
        <taxon>Euteleostomi</taxon>
        <taxon>Actinopterygii</taxon>
        <taxon>Neopterygii</taxon>
        <taxon>Teleostei</taxon>
        <taxon>Neoteleostei</taxon>
        <taxon>Acanthomorphata</taxon>
        <taxon>Ovalentaria</taxon>
        <taxon>Atherinomorphae</taxon>
        <taxon>Atheriniformes</taxon>
        <taxon>Atherinopsidae</taxon>
        <taxon>Menidiinae</taxon>
        <taxon>Menidia</taxon>
    </lineage>
</organism>
<sequence>MPPLGGEGDGKSIGQENPTALRKSCMQKTMSLKLDAGGGRTGGLKSLSTKRKREPRNREQTGCNDQSSPRQLHKQDRYKEDLKQQIEEKKRKQAEERERIRIAIEKEEKRLAKERARIQQEYEEEQRKQKRPQNNQKTPLQIPEPKTHHREKEKSTKQPKDMLPQIDLTREKKTSPFIYERAPSPPIPTLQRKQAKLVTLSSDVSKLSSSTDRSVSAPHDRPVPVRIPPLDKEKQEVIRELSALRKYLRKEQRQLELQRCLTGPPKTPYSPTSRCRMAAFEHANEESVQPSPRRAAPAADVDEQNMTDLNQRKYRDRKGKTSEPRK</sequence>
<keyword evidence="3" id="KW-1185">Reference proteome</keyword>
<dbReference type="AlphaFoldDB" id="A0A8S4AVY7"/>
<dbReference type="GO" id="GO:0005813">
    <property type="term" value="C:centrosome"/>
    <property type="evidence" value="ECO:0007669"/>
    <property type="project" value="InterPro"/>
</dbReference>